<dbReference type="Gene3D" id="2.40.50.1020">
    <property type="entry name" value="LytTr DNA-binding domain"/>
    <property type="match status" value="1"/>
</dbReference>
<dbReference type="GO" id="GO:0003677">
    <property type="term" value="F:DNA binding"/>
    <property type="evidence" value="ECO:0007669"/>
    <property type="project" value="UniProtKB-KW"/>
</dbReference>
<dbReference type="SUPFAM" id="SSF52172">
    <property type="entry name" value="CheY-like"/>
    <property type="match status" value="1"/>
</dbReference>
<reference evidence="4" key="1">
    <citation type="journal article" date="2019" name="Int. J. Syst. Evol. Microbiol.">
        <title>The Global Catalogue of Microorganisms (GCM) 10K type strain sequencing project: providing services to taxonomists for standard genome sequencing and annotation.</title>
        <authorList>
            <consortium name="The Broad Institute Genomics Platform"/>
            <consortium name="The Broad Institute Genome Sequencing Center for Infectious Disease"/>
            <person name="Wu L."/>
            <person name="Ma J."/>
        </authorList>
    </citation>
    <scope>NUCLEOTIDE SEQUENCE [LARGE SCALE GENOMIC DNA]</scope>
    <source>
        <strain evidence="4">JCM 17626</strain>
    </source>
</reference>
<name>A0ABP8BFI8_9SPHI</name>
<comment type="caution">
    <text evidence="3">The sequence shown here is derived from an EMBL/GenBank/DDBJ whole genome shotgun (WGS) entry which is preliminary data.</text>
</comment>
<dbReference type="Pfam" id="PF00072">
    <property type="entry name" value="Response_reg"/>
    <property type="match status" value="1"/>
</dbReference>
<feature type="modified residue" description="4-aspartylphosphate" evidence="1">
    <location>
        <position position="35"/>
    </location>
</feature>
<dbReference type="EMBL" id="BAABBY010000006">
    <property type="protein sequence ID" value="GAA4205609.1"/>
    <property type="molecule type" value="Genomic_DNA"/>
</dbReference>
<feature type="domain" description="Response regulatory" evidence="2">
    <location>
        <begin position="1"/>
        <end position="96"/>
    </location>
</feature>
<keyword evidence="3" id="KW-0238">DNA-binding</keyword>
<evidence type="ECO:0000259" key="2">
    <source>
        <dbReference type="PROSITE" id="PS50110"/>
    </source>
</evidence>
<sequence length="231" mass="26251">MDKLPDLKLIKTFTEPLKALAEISVSNPVDIIFMDVEMPSLSGLELAGLLRQKTKHLVFTTAHARYAIDAFKVEADAYLLKPYSILHFTKTINNLYPTGKEAPNMFSVSDEYFFYIPLQGENGDLVRIDLNELIAVEEFGEDIRFKTIKNTFLSSRSNFIKTLKMLKKHSAFIQISHTVVIAKQQIKSVLGNKIFLSEETSFTLSPTHEAHFADFVKNNFPQEEQKSDPTT</sequence>
<keyword evidence="4" id="KW-1185">Reference proteome</keyword>
<keyword evidence="1" id="KW-0597">Phosphoprotein</keyword>
<accession>A0ABP8BFI8</accession>
<evidence type="ECO:0000313" key="4">
    <source>
        <dbReference type="Proteomes" id="UP001501772"/>
    </source>
</evidence>
<dbReference type="Proteomes" id="UP001501772">
    <property type="component" value="Unassembled WGS sequence"/>
</dbReference>
<proteinExistence type="predicted"/>
<evidence type="ECO:0000313" key="3">
    <source>
        <dbReference type="EMBL" id="GAA4205609.1"/>
    </source>
</evidence>
<dbReference type="PROSITE" id="PS50110">
    <property type="entry name" value="RESPONSE_REGULATORY"/>
    <property type="match status" value="1"/>
</dbReference>
<dbReference type="Gene3D" id="3.40.50.2300">
    <property type="match status" value="1"/>
</dbReference>
<evidence type="ECO:0000256" key="1">
    <source>
        <dbReference type="PROSITE-ProRule" id="PRU00169"/>
    </source>
</evidence>
<protein>
    <submittedName>
        <fullName evidence="3">LytTR family DNA-binding domain-containing protein</fullName>
    </submittedName>
</protein>
<dbReference type="SMART" id="SM00448">
    <property type="entry name" value="REC"/>
    <property type="match status" value="1"/>
</dbReference>
<gene>
    <name evidence="3" type="ORF">GCM10022289_25350</name>
</gene>
<organism evidence="3 4">
    <name type="scientific">Pedobacter jeongneungensis</name>
    <dbReference type="NCBI Taxonomy" id="947309"/>
    <lineage>
        <taxon>Bacteria</taxon>
        <taxon>Pseudomonadati</taxon>
        <taxon>Bacteroidota</taxon>
        <taxon>Sphingobacteriia</taxon>
        <taxon>Sphingobacteriales</taxon>
        <taxon>Sphingobacteriaceae</taxon>
        <taxon>Pedobacter</taxon>
    </lineage>
</organism>
<dbReference type="InterPro" id="IPR011006">
    <property type="entry name" value="CheY-like_superfamily"/>
</dbReference>
<dbReference type="InterPro" id="IPR001789">
    <property type="entry name" value="Sig_transdc_resp-reg_receiver"/>
</dbReference>